<feature type="compositionally biased region" description="Polar residues" evidence="1">
    <location>
        <begin position="776"/>
        <end position="800"/>
    </location>
</feature>
<evidence type="ECO:0000256" key="1">
    <source>
        <dbReference type="SAM" id="MobiDB-lite"/>
    </source>
</evidence>
<comment type="caution">
    <text evidence="2">The sequence shown here is derived from an EMBL/GenBank/DDBJ whole genome shotgun (WGS) entry which is preliminary data.</text>
</comment>
<feature type="region of interest" description="Disordered" evidence="1">
    <location>
        <begin position="1530"/>
        <end position="1561"/>
    </location>
</feature>
<evidence type="ECO:0000313" key="3">
    <source>
        <dbReference type="Proteomes" id="UP000028828"/>
    </source>
</evidence>
<feature type="compositionally biased region" description="Polar residues" evidence="1">
    <location>
        <begin position="1530"/>
        <end position="1541"/>
    </location>
</feature>
<feature type="region of interest" description="Disordered" evidence="1">
    <location>
        <begin position="1340"/>
        <end position="1377"/>
    </location>
</feature>
<feature type="compositionally biased region" description="Low complexity" evidence="1">
    <location>
        <begin position="102"/>
        <end position="112"/>
    </location>
</feature>
<feature type="region of interest" description="Disordered" evidence="1">
    <location>
        <begin position="313"/>
        <end position="355"/>
    </location>
</feature>
<sequence>MALPRLPSKESNALTRHDSSNTAYFQDYWSENSSDSGLSQGQDNACTPLCGNGGRVRGFQASVVVPPPAPSPGHQTGQFTTLSHPSQYETVTAAHEGGGVPQHQQESSLHHSSVCHIPPGSQCSPLQRSAVDLTSASAGGHSPSGYSRPQQLPIRDHLSSQANSLFVSAANGHLVTQSQGQAKVENPTNHIQPTLAHNGDVGNPASRGTGAERPETKKGKRSQGKKAGEGASRGKGTPQNTASKTKGNEQQPQGASGKQDASKQKRTTLKRNPAGKPELAGVSAKSLPVGDASMGAEAARGVAISADYLKRNQQEDSGVAPSPSEAAVTTQSGGEGSRISAGISPAQNLPGSSAAGASKGVVALAHDITPGWGMLPAEAQHYSATTSQQQREWKSLKESVRENQHGSDKLAGEGVFVNKVPRQILPSPPNPALCVNTERPPSRPCIDIKFRLLSRQEPRAGGVLSKSLMQPMLTTGITPRSKAASRKVSEAISRKMSKATSRRISKATALPISKSDILSEPGVVDSEGKVRFRVFQVKRPGEDRSSLVAYKWLNHKRSPQTAEDCVPLSCNEQCGGTSTAVCGASEKSVAISHGTGASKQEGGLSSFVFPCASTVSLQIPGCMDSVQTPAVGDQGRCNTSCLPTVEAPQWCSQGQVQQCSASDNAELGLVASGETAPGEPYQLSCYGIDAGQYCQFGDGTPAEPVESWWTPQASAEDLQMVDTHYMDAEAWSQPNNGEGVWSDQFGIGDFPQAFNSQETRRSSTKLKQGNLPRASLAQTNPTSSAAGAVTSSMPVNQTESRASRAHVRQRTSQQLPSRKATRVSVPAEAKEGRKSVGEPRHSIGIGKRVSSTSASPGGASTSSPARVISFAPASYLKRATSKRGTVAQEVSSSGAATAYTLVADGGAQHSPQSMASFSRVEQKSPSANMADVACSSWQCKPLSCCEKTESYVSAPPVSSCTWTRAGTTANEQQVPSPAVSSEELDVLQQVPAHLRSSALWTGPEASQAVPPARTTTAPTEYQVPVGADASDRQTKKEFSLKSWLVNSLSWSACRESDNADTKKSEPSPEVSGLVKEEEEGELPQISQEQAKQLKDEAEHADDRADVFPPHQISRDKQRKDGSISVFFREIKRRQDTRKLHSRRQDSRSATAILERLASASSVSAAAATKPEDELMSLLSAATIYKDKPEPVFLFRVIQSQQAKDREWRRLVAFRPPVHVRQPPAPYLPHTESHMANSQGVHGDSASMRCVVPSACCRSASVQSDDSIVTRKYEHRTSYVPLATRGKTLHVVTHHGVENATQSVLRDEQKTQSERLPCVSSFAVKMAREAAERMAVRQAIKEARGTGSSDRSGTELQTTEETELVETDREEEVDDHEEPIQEYEFQWEGTWRSIAGAAELFCCSDACASQTPITPSTRREAPMVMIEDSADEEDKTDVEVVIEEGQEETEDAVEEGGKQLHGAVEEGYKEAEQVIVEGEEGPVETLEQQGEQDDEVENADSWCMLSSAPESVQRGSCTSCCDGWRLTDNPPATISPSCTSVRDSAPESRSETVLSQGTAQYSSLSSSRSLQPKCSYSCWGFPKYPFSSKESVASETGPRMPRESPLLSPPSAQEGDTAYEDGFPVDDGLEEEQRQTPVYVIPPASASLGYQADGSFPYTTLWGYSYQQPPVAAIPVTIPSPATTFPSALSHSVMEGSGVGIPHQTSFSTSSPEFPVAFLPTTVVPFPAAPAPEPSHVRLSKIRLPPPPPPEMSESEGARLLVTSREEETQRGPPTWAVVPTPTHRVRIAVLPGRQPSSGGDDAVPCESWCGTQYCCE</sequence>
<dbReference type="Proteomes" id="UP000028828">
    <property type="component" value="Unassembled WGS sequence"/>
</dbReference>
<name>A0A086KEN3_TOXGO</name>
<feature type="compositionally biased region" description="Polar residues" evidence="1">
    <location>
        <begin position="9"/>
        <end position="20"/>
    </location>
</feature>
<feature type="compositionally biased region" description="Polar residues" evidence="1">
    <location>
        <begin position="237"/>
        <end position="256"/>
    </location>
</feature>
<feature type="compositionally biased region" description="Basic and acidic residues" evidence="1">
    <location>
        <begin position="828"/>
        <end position="841"/>
    </location>
</feature>
<feature type="compositionally biased region" description="Low complexity" evidence="1">
    <location>
        <begin position="850"/>
        <end position="864"/>
    </location>
</feature>
<feature type="region of interest" description="Disordered" evidence="1">
    <location>
        <begin position="97"/>
        <end position="126"/>
    </location>
</feature>
<proteinExistence type="predicted"/>
<organism evidence="2 3">
    <name type="scientific">Toxoplasma gondii p89</name>
    <dbReference type="NCBI Taxonomy" id="943119"/>
    <lineage>
        <taxon>Eukaryota</taxon>
        <taxon>Sar</taxon>
        <taxon>Alveolata</taxon>
        <taxon>Apicomplexa</taxon>
        <taxon>Conoidasida</taxon>
        <taxon>Coccidia</taxon>
        <taxon>Eucoccidiorida</taxon>
        <taxon>Eimeriorina</taxon>
        <taxon>Sarcocystidae</taxon>
        <taxon>Toxoplasma</taxon>
    </lineage>
</organism>
<feature type="region of interest" description="Disordered" evidence="1">
    <location>
        <begin position="756"/>
        <end position="864"/>
    </location>
</feature>
<dbReference type="OrthoDB" id="10332082at2759"/>
<feature type="compositionally biased region" description="Polar residues" evidence="1">
    <location>
        <begin position="1550"/>
        <end position="1560"/>
    </location>
</feature>
<protein>
    <submittedName>
        <fullName evidence="2">Uncharacterized protein</fullName>
    </submittedName>
</protein>
<gene>
    <name evidence="2" type="ORF">TGP89_225690</name>
</gene>
<feature type="region of interest" description="Disordered" evidence="1">
    <location>
        <begin position="1001"/>
        <end position="1032"/>
    </location>
</feature>
<dbReference type="VEuPathDB" id="ToxoDB:TGP89_225690"/>
<feature type="region of interest" description="Disordered" evidence="1">
    <location>
        <begin position="1054"/>
        <end position="1120"/>
    </location>
</feature>
<evidence type="ECO:0000313" key="2">
    <source>
        <dbReference type="EMBL" id="KFG42851.1"/>
    </source>
</evidence>
<feature type="compositionally biased region" description="Basic and acidic residues" evidence="1">
    <location>
        <begin position="1054"/>
        <end position="1066"/>
    </location>
</feature>
<accession>A0A086KEN3</accession>
<feature type="compositionally biased region" description="Basic and acidic residues" evidence="1">
    <location>
        <begin position="1091"/>
        <end position="1105"/>
    </location>
</feature>
<feature type="region of interest" description="Disordered" evidence="1">
    <location>
        <begin position="1"/>
        <end position="20"/>
    </location>
</feature>
<feature type="region of interest" description="Disordered" evidence="1">
    <location>
        <begin position="1589"/>
        <end position="1624"/>
    </location>
</feature>
<dbReference type="EMBL" id="AEYI02000986">
    <property type="protein sequence ID" value="KFG42851.1"/>
    <property type="molecule type" value="Genomic_DNA"/>
</dbReference>
<feature type="region of interest" description="Disordered" evidence="1">
    <location>
        <begin position="190"/>
        <end position="283"/>
    </location>
</feature>
<feature type="compositionally biased region" description="Acidic residues" evidence="1">
    <location>
        <begin position="1357"/>
        <end position="1377"/>
    </location>
</feature>
<feature type="compositionally biased region" description="Low complexity" evidence="1">
    <location>
        <begin position="1008"/>
        <end position="1019"/>
    </location>
</feature>
<reference evidence="2 3" key="1">
    <citation type="submission" date="2014-03" db="EMBL/GenBank/DDBJ databases">
        <authorList>
            <person name="Sibley D."/>
            <person name="Venepally P."/>
            <person name="Karamycheva S."/>
            <person name="Hadjithomas M."/>
            <person name="Khan A."/>
            <person name="Brunk B."/>
            <person name="Roos D."/>
            <person name="Caler E."/>
            <person name="Lorenzi H."/>
        </authorList>
    </citation>
    <scope>NUCLEOTIDE SEQUENCE [LARGE SCALE GENOMIC DNA]</scope>
    <source>
        <strain evidence="3">p89</strain>
    </source>
</reference>